<evidence type="ECO:0000256" key="9">
    <source>
        <dbReference type="ARBA" id="ARBA00022860"/>
    </source>
</evidence>
<keyword evidence="7" id="KW-0132">Cell division</keyword>
<evidence type="ECO:0000256" key="12">
    <source>
        <dbReference type="ARBA" id="ARBA00023242"/>
    </source>
</evidence>
<feature type="region of interest" description="Disordered" evidence="17">
    <location>
        <begin position="406"/>
        <end position="427"/>
    </location>
</feature>
<evidence type="ECO:0000256" key="3">
    <source>
        <dbReference type="ARBA" id="ARBA00004544"/>
    </source>
</evidence>
<dbReference type="InterPro" id="IPR018980">
    <property type="entry name" value="FERM_PH-like_C"/>
</dbReference>
<dbReference type="Pfam" id="PF09379">
    <property type="entry name" value="FERM_N"/>
    <property type="match status" value="1"/>
</dbReference>
<dbReference type="InterPro" id="IPR019748">
    <property type="entry name" value="FERM_central"/>
</dbReference>
<dbReference type="PROSITE" id="PS00660">
    <property type="entry name" value="FERM_1"/>
    <property type="match status" value="1"/>
</dbReference>
<evidence type="ECO:0000256" key="16">
    <source>
        <dbReference type="ARBA" id="ARBA00032586"/>
    </source>
</evidence>
<dbReference type="PIRSF" id="PIRSF002304">
    <property type="entry name" value="Membrane_skeletal_4_1"/>
    <property type="match status" value="1"/>
</dbReference>
<keyword evidence="12" id="KW-0539">Nucleus</keyword>
<dbReference type="InterPro" id="IPR011993">
    <property type="entry name" value="PH-like_dom_sf"/>
</dbReference>
<evidence type="ECO:0000256" key="5">
    <source>
        <dbReference type="ARBA" id="ARBA00022490"/>
    </source>
</evidence>
<evidence type="ECO:0000256" key="1">
    <source>
        <dbReference type="ARBA" id="ARBA00004123"/>
    </source>
</evidence>
<dbReference type="Pfam" id="PF08736">
    <property type="entry name" value="FA"/>
    <property type="match status" value="1"/>
</dbReference>
<dbReference type="FunFam" id="1.20.80.10:FF:000001">
    <property type="entry name" value="Erythrocyte membrane protein band 4.1"/>
    <property type="match status" value="1"/>
</dbReference>
<dbReference type="Gene3D" id="2.30.29.30">
    <property type="entry name" value="Pleckstrin-homology domain (PH domain)/Phosphotyrosine-binding domain (PTB)"/>
    <property type="match status" value="1"/>
</dbReference>
<keyword evidence="11" id="KW-0206">Cytoskeleton</keyword>
<dbReference type="GO" id="GO:0005856">
    <property type="term" value="C:cytoskeleton"/>
    <property type="evidence" value="ECO:0007669"/>
    <property type="project" value="UniProtKB-SubCell"/>
</dbReference>
<dbReference type="InterPro" id="IPR019749">
    <property type="entry name" value="Band_41_domain"/>
</dbReference>
<dbReference type="GO" id="GO:0030866">
    <property type="term" value="P:cortical actin cytoskeleton organization"/>
    <property type="evidence" value="ECO:0007669"/>
    <property type="project" value="InterPro"/>
</dbReference>
<dbReference type="PANTHER" id="PTHR23280">
    <property type="entry name" value="4.1 G PROTEIN"/>
    <property type="match status" value="1"/>
</dbReference>
<name>A0A3P9IR79_ORYLA</name>
<keyword evidence="6" id="KW-0597">Phosphoprotein</keyword>
<dbReference type="SMART" id="SM00295">
    <property type="entry name" value="B41"/>
    <property type="match status" value="1"/>
</dbReference>
<evidence type="ECO:0000256" key="2">
    <source>
        <dbReference type="ARBA" id="ARBA00004245"/>
    </source>
</evidence>
<dbReference type="GO" id="GO:0051301">
    <property type="term" value="P:cell division"/>
    <property type="evidence" value="ECO:0007669"/>
    <property type="project" value="UniProtKB-KW"/>
</dbReference>
<evidence type="ECO:0000256" key="14">
    <source>
        <dbReference type="ARBA" id="ARBA00023658"/>
    </source>
</evidence>
<dbReference type="GO" id="GO:0005516">
    <property type="term" value="F:calmodulin binding"/>
    <property type="evidence" value="ECO:0007669"/>
    <property type="project" value="UniProtKB-KW"/>
</dbReference>
<dbReference type="SUPFAM" id="SSF47031">
    <property type="entry name" value="Second domain of FERM"/>
    <property type="match status" value="1"/>
</dbReference>
<keyword evidence="8" id="KW-0498">Mitosis</keyword>
<dbReference type="InterPro" id="IPR000798">
    <property type="entry name" value="Ez/rad/moesin-like"/>
</dbReference>
<dbReference type="Gene3D" id="3.10.20.90">
    <property type="entry name" value="Phosphatidylinositol 3-kinase Catalytic Subunit, Chain A, domain 1"/>
    <property type="match status" value="1"/>
</dbReference>
<evidence type="ECO:0000256" key="8">
    <source>
        <dbReference type="ARBA" id="ARBA00022776"/>
    </source>
</evidence>
<keyword evidence="10" id="KW-0009">Actin-binding</keyword>
<keyword evidence="5" id="KW-0963">Cytoplasm</keyword>
<evidence type="ECO:0000256" key="11">
    <source>
        <dbReference type="ARBA" id="ARBA00023212"/>
    </source>
</evidence>
<dbReference type="InterPro" id="IPR029071">
    <property type="entry name" value="Ubiquitin-like_domsf"/>
</dbReference>
<evidence type="ECO:0000256" key="6">
    <source>
        <dbReference type="ARBA" id="ARBA00022553"/>
    </source>
</evidence>
<dbReference type="AlphaFoldDB" id="A0A3P9IR79"/>
<dbReference type="Pfam" id="PF09380">
    <property type="entry name" value="FERM_C"/>
    <property type="match status" value="1"/>
</dbReference>
<proteinExistence type="predicted"/>
<dbReference type="CDD" id="cd14473">
    <property type="entry name" value="FERM_B-lobe"/>
    <property type="match status" value="1"/>
</dbReference>
<dbReference type="Proteomes" id="UP000265200">
    <property type="component" value="Chromosome 16"/>
</dbReference>
<dbReference type="SUPFAM" id="SSF54236">
    <property type="entry name" value="Ubiquitin-like"/>
    <property type="match status" value="1"/>
</dbReference>
<dbReference type="FunFam" id="3.10.20.90:FF:000002">
    <property type="entry name" value="Erythrocyte protein band 4.1-like 3"/>
    <property type="match status" value="1"/>
</dbReference>
<evidence type="ECO:0000313" key="19">
    <source>
        <dbReference type="Ensembl" id="ENSORLP00015022560.1"/>
    </source>
</evidence>
<keyword evidence="4" id="KW-0813">Transport</keyword>
<reference evidence="19" key="4">
    <citation type="submission" date="2025-09" db="UniProtKB">
        <authorList>
            <consortium name="Ensembl"/>
        </authorList>
    </citation>
    <scope>IDENTIFICATION</scope>
    <source>
        <strain evidence="19">HSOK</strain>
    </source>
</reference>
<organism evidence="19 20">
    <name type="scientific">Oryzias latipes</name>
    <name type="common">Japanese rice fish</name>
    <name type="synonym">Japanese killifish</name>
    <dbReference type="NCBI Taxonomy" id="8090"/>
    <lineage>
        <taxon>Eukaryota</taxon>
        <taxon>Metazoa</taxon>
        <taxon>Chordata</taxon>
        <taxon>Craniata</taxon>
        <taxon>Vertebrata</taxon>
        <taxon>Euteleostomi</taxon>
        <taxon>Actinopterygii</taxon>
        <taxon>Neopterygii</taxon>
        <taxon>Teleostei</taxon>
        <taxon>Neoteleostei</taxon>
        <taxon>Acanthomorphata</taxon>
        <taxon>Ovalentaria</taxon>
        <taxon>Atherinomorphae</taxon>
        <taxon>Beloniformes</taxon>
        <taxon>Adrianichthyidae</taxon>
        <taxon>Oryziinae</taxon>
        <taxon>Oryzias</taxon>
    </lineage>
</organism>
<dbReference type="FunFam" id="2.30.29.30:FF:000001">
    <property type="entry name" value="Erythrocyte membrane protein band 4.1"/>
    <property type="match status" value="1"/>
</dbReference>
<feature type="compositionally biased region" description="Basic and acidic residues" evidence="17">
    <location>
        <begin position="48"/>
        <end position="76"/>
    </location>
</feature>
<dbReference type="GO" id="GO:0005634">
    <property type="term" value="C:nucleus"/>
    <property type="evidence" value="ECO:0007669"/>
    <property type="project" value="UniProtKB-SubCell"/>
</dbReference>
<protein>
    <recommendedName>
        <fullName evidence="14">Protein 4.1</fullName>
    </recommendedName>
    <alternativeName>
        <fullName evidence="15">Band 4.1</fullName>
    </alternativeName>
    <alternativeName>
        <fullName evidence="16">Erythrocyte membrane protein band 4.1</fullName>
    </alternativeName>
</protein>
<dbReference type="Pfam" id="PF04382">
    <property type="entry name" value="SAB"/>
    <property type="match status" value="1"/>
</dbReference>
<keyword evidence="9" id="KW-0112">Calmodulin-binding</keyword>
<reference evidence="19 20" key="2">
    <citation type="submission" date="2017-04" db="EMBL/GenBank/DDBJ databases">
        <title>CpG methylation of centromeres and impact of large insertions on vertebrate speciation.</title>
        <authorList>
            <person name="Ichikawa K."/>
            <person name="Yoshimura J."/>
            <person name="Morishita S."/>
        </authorList>
    </citation>
    <scope>NUCLEOTIDE SEQUENCE</scope>
    <source>
        <strain evidence="19 20">HSOK</strain>
    </source>
</reference>
<reference evidence="19" key="3">
    <citation type="submission" date="2025-08" db="UniProtKB">
        <authorList>
            <consortium name="Ensembl"/>
        </authorList>
    </citation>
    <scope>IDENTIFICATION</scope>
    <source>
        <strain evidence="19">HSOK</strain>
    </source>
</reference>
<dbReference type="PROSITE" id="PS00661">
    <property type="entry name" value="FERM_2"/>
    <property type="match status" value="1"/>
</dbReference>
<dbReference type="InterPro" id="IPR014847">
    <property type="entry name" value="FA"/>
</dbReference>
<reference key="1">
    <citation type="journal article" date="2007" name="Nature">
        <title>The medaka draft genome and insights into vertebrate genome evolution.</title>
        <authorList>
            <person name="Kasahara M."/>
            <person name="Naruse K."/>
            <person name="Sasaki S."/>
            <person name="Nakatani Y."/>
            <person name="Qu W."/>
            <person name="Ahsan B."/>
            <person name="Yamada T."/>
            <person name="Nagayasu Y."/>
            <person name="Doi K."/>
            <person name="Kasai Y."/>
            <person name="Jindo T."/>
            <person name="Kobayashi D."/>
            <person name="Shimada A."/>
            <person name="Toyoda A."/>
            <person name="Kuroki Y."/>
            <person name="Fujiyama A."/>
            <person name="Sasaki T."/>
            <person name="Shimizu A."/>
            <person name="Asakawa S."/>
            <person name="Shimizu N."/>
            <person name="Hashimoto S."/>
            <person name="Yang J."/>
            <person name="Lee Y."/>
            <person name="Matsushima K."/>
            <person name="Sugano S."/>
            <person name="Sakaizumi M."/>
            <person name="Narita T."/>
            <person name="Ohishi K."/>
            <person name="Haga S."/>
            <person name="Ohta F."/>
            <person name="Nomoto H."/>
            <person name="Nogata K."/>
            <person name="Morishita T."/>
            <person name="Endo T."/>
            <person name="Shin-I T."/>
            <person name="Takeda H."/>
            <person name="Morishita S."/>
            <person name="Kohara Y."/>
        </authorList>
    </citation>
    <scope>NUCLEOTIDE SEQUENCE [LARGE SCALE GENOMIC DNA]</scope>
    <source>
        <strain>Hd-rR</strain>
    </source>
</reference>
<feature type="region of interest" description="Disordered" evidence="17">
    <location>
        <begin position="1"/>
        <end position="76"/>
    </location>
</feature>
<comment type="subcellular location">
    <subcellularLocation>
        <location evidence="3">Cytoplasm</location>
        <location evidence="3">Cell cortex</location>
    </subcellularLocation>
    <subcellularLocation>
        <location evidence="2">Cytoplasm</location>
        <location evidence="2">Cytoskeleton</location>
    </subcellularLocation>
    <subcellularLocation>
        <location evidence="1">Nucleus</location>
    </subcellularLocation>
</comment>
<dbReference type="InterPro" id="IPR035963">
    <property type="entry name" value="FERM_2"/>
</dbReference>
<evidence type="ECO:0000256" key="4">
    <source>
        <dbReference type="ARBA" id="ARBA00022448"/>
    </source>
</evidence>
<sequence length="633" mass="71479">MFHVQPAPEEQKEEPEIKKEPEVLEEVKSEDTVQKEEEPAEQGQAIKGGEKASEVLKKEKPAKEKKPEKKAEEPKGVKRLKTMQCKVTLLDDAQFECELDKHANAQELFTKVCDHVNLLEKDYFGLAHWETPTSKTWLEPTKEIRKQVPGAIYEFTFSVKFYPPDPAQLTEDLTRYFLCLQLRKDILQGVLPCSFVTLSLLGSYTAQSELGEYDPELHGTDYLKELSLAPGQSKELEEKVMELHRTYRSMSPAQADMLFLENAKKLAMYGVDLHQAKDLDGVDITLGVCSSGLMVYKDKLRINRFPWPKVLKISYKRSSFFIKIRPSEQEQYESTIGFKLPNYKASKKLWKVCVEHHTFFRVSTVEPPSSRRFLVLGSKFRYSGRTQAQTRQASSMIDRPAPRFTRSASKRLSRNLDGAVSTQRGARPVSAPVFSQAALAEAGIPMAPLDQPQTSTPIKAGRREERKLEVTVEAAEPSKIELEAEEFDKPQEDLLKHHASISELKRNFMEAVPESRPSEWDKRLSTHSPFRTVGINGQPLPSADGPPLVQTQTVTITAASTSLPSDISTKEVPIVPTKTFTYESSKVVKSSSTETRVEKRIVLNADSETDQDQVHAIKKPPSFFFKFIVAPSS</sequence>
<dbReference type="CDD" id="cd13184">
    <property type="entry name" value="FERM_C_4_1_family"/>
    <property type="match status" value="1"/>
</dbReference>
<dbReference type="PRINTS" id="PR00935">
    <property type="entry name" value="BAND41"/>
</dbReference>
<dbReference type="Pfam" id="PF00373">
    <property type="entry name" value="FERM_M"/>
    <property type="match status" value="1"/>
</dbReference>
<dbReference type="PRINTS" id="PR00661">
    <property type="entry name" value="ERMFAMILY"/>
</dbReference>
<evidence type="ECO:0000313" key="20">
    <source>
        <dbReference type="Proteomes" id="UP000265200"/>
    </source>
</evidence>
<dbReference type="Ensembl" id="ENSORLT00015012805.1">
    <property type="protein sequence ID" value="ENSORLP00015022560.1"/>
    <property type="gene ID" value="ENSORLG00015002116.1"/>
</dbReference>
<dbReference type="InterPro" id="IPR019747">
    <property type="entry name" value="FERM_CS"/>
</dbReference>
<dbReference type="InterPro" id="IPR007477">
    <property type="entry name" value="SAB_dom"/>
</dbReference>
<feature type="compositionally biased region" description="Basic and acidic residues" evidence="17">
    <location>
        <begin position="14"/>
        <end position="37"/>
    </location>
</feature>
<evidence type="ECO:0000256" key="17">
    <source>
        <dbReference type="SAM" id="MobiDB-lite"/>
    </source>
</evidence>
<evidence type="ECO:0000256" key="13">
    <source>
        <dbReference type="ARBA" id="ARBA00023306"/>
    </source>
</evidence>
<evidence type="ECO:0000256" key="10">
    <source>
        <dbReference type="ARBA" id="ARBA00023203"/>
    </source>
</evidence>
<evidence type="ECO:0000256" key="7">
    <source>
        <dbReference type="ARBA" id="ARBA00022618"/>
    </source>
</evidence>
<dbReference type="PANTHER" id="PTHR23280:SF12">
    <property type="entry name" value="PROTEIN 4.1"/>
    <property type="match status" value="1"/>
</dbReference>
<dbReference type="SUPFAM" id="SSF50729">
    <property type="entry name" value="PH domain-like"/>
    <property type="match status" value="1"/>
</dbReference>
<dbReference type="InterPro" id="IPR000299">
    <property type="entry name" value="FERM_domain"/>
</dbReference>
<evidence type="ECO:0000256" key="15">
    <source>
        <dbReference type="ARBA" id="ARBA00030419"/>
    </source>
</evidence>
<dbReference type="SMART" id="SM01196">
    <property type="entry name" value="FERM_C"/>
    <property type="match status" value="1"/>
</dbReference>
<dbReference type="InterPro" id="IPR018979">
    <property type="entry name" value="FERM_N"/>
</dbReference>
<dbReference type="Gene3D" id="1.20.80.10">
    <property type="match status" value="1"/>
</dbReference>
<feature type="domain" description="FERM" evidence="18">
    <location>
        <begin position="83"/>
        <end position="364"/>
    </location>
</feature>
<keyword evidence="13" id="KW-0131">Cell cycle</keyword>
<dbReference type="PROSITE" id="PS50057">
    <property type="entry name" value="FERM_3"/>
    <property type="match status" value="1"/>
</dbReference>
<dbReference type="GO" id="GO:0005938">
    <property type="term" value="C:cell cortex"/>
    <property type="evidence" value="ECO:0007669"/>
    <property type="project" value="UniProtKB-SubCell"/>
</dbReference>
<dbReference type="SMART" id="SM01195">
    <property type="entry name" value="FA"/>
    <property type="match status" value="1"/>
</dbReference>
<evidence type="ECO:0000259" key="18">
    <source>
        <dbReference type="PROSITE" id="PS50057"/>
    </source>
</evidence>
<accession>A0A3P9IR79</accession>
<dbReference type="GO" id="GO:0003779">
    <property type="term" value="F:actin binding"/>
    <property type="evidence" value="ECO:0007669"/>
    <property type="project" value="UniProtKB-KW"/>
</dbReference>
<dbReference type="InterPro" id="IPR014352">
    <property type="entry name" value="FERM/acyl-CoA-bd_prot_sf"/>
</dbReference>